<dbReference type="GO" id="GO:0009897">
    <property type="term" value="C:external side of plasma membrane"/>
    <property type="evidence" value="ECO:0007669"/>
    <property type="project" value="TreeGrafter"/>
</dbReference>
<protein>
    <recommendedName>
        <fullName evidence="3">adenosine deaminase</fullName>
        <ecNumber evidence="3">3.5.4.4</ecNumber>
    </recommendedName>
</protein>
<dbReference type="Ensembl" id="ENSSTUT00000065867.1">
    <property type="protein sequence ID" value="ENSSTUP00000062431.1"/>
    <property type="gene ID" value="ENSSTUG00000026718.1"/>
</dbReference>
<evidence type="ECO:0000313" key="8">
    <source>
        <dbReference type="Ensembl" id="ENSSTUP00000062431.1"/>
    </source>
</evidence>
<dbReference type="PANTHER" id="PTHR11409:SF43">
    <property type="entry name" value="ADENOSINE DEAMINASE"/>
    <property type="match status" value="1"/>
</dbReference>
<gene>
    <name evidence="8" type="primary">ADA</name>
    <name evidence="8" type="synonym">ada</name>
</gene>
<dbReference type="Proteomes" id="UP000472277">
    <property type="component" value="Chromosome 28"/>
</dbReference>
<dbReference type="GO" id="GO:0042110">
    <property type="term" value="P:T cell activation"/>
    <property type="evidence" value="ECO:0007669"/>
    <property type="project" value="TreeGrafter"/>
</dbReference>
<dbReference type="InterPro" id="IPR006330">
    <property type="entry name" value="Ado/ade_deaminase"/>
</dbReference>
<accession>A0A674AVD9</accession>
<dbReference type="GO" id="GO:0046103">
    <property type="term" value="P:inosine biosynthetic process"/>
    <property type="evidence" value="ECO:0007669"/>
    <property type="project" value="TreeGrafter"/>
</dbReference>
<dbReference type="Gene3D" id="3.20.20.140">
    <property type="entry name" value="Metal-dependent hydrolases"/>
    <property type="match status" value="1"/>
</dbReference>
<dbReference type="PANTHER" id="PTHR11409">
    <property type="entry name" value="ADENOSINE DEAMINASE"/>
    <property type="match status" value="1"/>
</dbReference>
<feature type="domain" description="Adenosine deaminase" evidence="7">
    <location>
        <begin position="22"/>
        <end position="159"/>
    </location>
</feature>
<dbReference type="AlphaFoldDB" id="A0A674AVD9"/>
<dbReference type="EC" id="3.5.4.4" evidence="3"/>
<evidence type="ECO:0000256" key="4">
    <source>
        <dbReference type="ARBA" id="ARBA00022723"/>
    </source>
</evidence>
<dbReference type="InterPro" id="IPR001365">
    <property type="entry name" value="A_deaminase_dom"/>
</dbReference>
<reference evidence="8" key="1">
    <citation type="submission" date="2025-08" db="UniProtKB">
        <authorList>
            <consortium name="Ensembl"/>
        </authorList>
    </citation>
    <scope>IDENTIFICATION</scope>
</reference>
<evidence type="ECO:0000256" key="2">
    <source>
        <dbReference type="ARBA" id="ARBA00006676"/>
    </source>
</evidence>
<comment type="cofactor">
    <cofactor evidence="1">
        <name>Zn(2+)</name>
        <dbReference type="ChEBI" id="CHEBI:29105"/>
    </cofactor>
</comment>
<dbReference type="GO" id="GO:0043103">
    <property type="term" value="P:hypoxanthine salvage"/>
    <property type="evidence" value="ECO:0007669"/>
    <property type="project" value="TreeGrafter"/>
</dbReference>
<evidence type="ECO:0000256" key="1">
    <source>
        <dbReference type="ARBA" id="ARBA00001947"/>
    </source>
</evidence>
<keyword evidence="4" id="KW-0479">Metal-binding</keyword>
<evidence type="ECO:0000256" key="3">
    <source>
        <dbReference type="ARBA" id="ARBA00012784"/>
    </source>
</evidence>
<sequence length="188" mass="21444">MVNSLYNNHNGIPFRSQPVRHIELHVHLDGAIRVETILDVAERRGITLPACTVKEMTHICVVHQPATLTEFLGKFTEYMHIIAGDREAIKRIAYEFVEDKAKEGVIYVEVRYSPHFLANTDVEPIPWNQKEGDLSPDEVVRLVNQGLADGEKAKHLPVKNTRYTSCFGHRLSFFIPSPLNVDLYVRIV</sequence>
<organism evidence="8 9">
    <name type="scientific">Salmo trutta</name>
    <name type="common">Brown trout</name>
    <dbReference type="NCBI Taxonomy" id="8032"/>
    <lineage>
        <taxon>Eukaryota</taxon>
        <taxon>Metazoa</taxon>
        <taxon>Chordata</taxon>
        <taxon>Craniata</taxon>
        <taxon>Vertebrata</taxon>
        <taxon>Euteleostomi</taxon>
        <taxon>Actinopterygii</taxon>
        <taxon>Neopterygii</taxon>
        <taxon>Teleostei</taxon>
        <taxon>Protacanthopterygii</taxon>
        <taxon>Salmoniformes</taxon>
        <taxon>Salmonidae</taxon>
        <taxon>Salmoninae</taxon>
        <taxon>Salmo</taxon>
    </lineage>
</organism>
<dbReference type="GO" id="GO:0004000">
    <property type="term" value="F:adenosine deaminase activity"/>
    <property type="evidence" value="ECO:0007669"/>
    <property type="project" value="TreeGrafter"/>
</dbReference>
<dbReference type="InterPro" id="IPR032466">
    <property type="entry name" value="Metal_Hydrolase"/>
</dbReference>
<keyword evidence="6" id="KW-0862">Zinc</keyword>
<evidence type="ECO:0000256" key="5">
    <source>
        <dbReference type="ARBA" id="ARBA00022801"/>
    </source>
</evidence>
<dbReference type="GO" id="GO:0060169">
    <property type="term" value="P:negative regulation of adenosine receptor signaling pathway"/>
    <property type="evidence" value="ECO:0007669"/>
    <property type="project" value="TreeGrafter"/>
</dbReference>
<comment type="similarity">
    <text evidence="2">Belongs to the metallo-dependent hydrolases superfamily. Adenosine and AMP deaminases family.</text>
</comment>
<proteinExistence type="inferred from homology"/>
<evidence type="ECO:0000259" key="7">
    <source>
        <dbReference type="Pfam" id="PF00962"/>
    </source>
</evidence>
<evidence type="ECO:0000256" key="6">
    <source>
        <dbReference type="ARBA" id="ARBA00022833"/>
    </source>
</evidence>
<keyword evidence="9" id="KW-1185">Reference proteome</keyword>
<dbReference type="SUPFAM" id="SSF51556">
    <property type="entry name" value="Metallo-dependent hydrolases"/>
    <property type="match status" value="1"/>
</dbReference>
<dbReference type="GO" id="GO:0046872">
    <property type="term" value="F:metal ion binding"/>
    <property type="evidence" value="ECO:0007669"/>
    <property type="project" value="UniProtKB-KW"/>
</dbReference>
<reference evidence="8" key="2">
    <citation type="submission" date="2025-09" db="UniProtKB">
        <authorList>
            <consortium name="Ensembl"/>
        </authorList>
    </citation>
    <scope>IDENTIFICATION</scope>
</reference>
<name>A0A674AVD9_SALTR</name>
<dbReference type="GeneTree" id="ENSGT00950000183113"/>
<dbReference type="GO" id="GO:0006154">
    <property type="term" value="P:adenosine catabolic process"/>
    <property type="evidence" value="ECO:0007669"/>
    <property type="project" value="TreeGrafter"/>
</dbReference>
<dbReference type="Pfam" id="PF00962">
    <property type="entry name" value="A_deaminase"/>
    <property type="match status" value="1"/>
</dbReference>
<dbReference type="GO" id="GO:0005829">
    <property type="term" value="C:cytosol"/>
    <property type="evidence" value="ECO:0007669"/>
    <property type="project" value="TreeGrafter"/>
</dbReference>
<keyword evidence="5" id="KW-0378">Hydrolase</keyword>
<evidence type="ECO:0000313" key="9">
    <source>
        <dbReference type="Proteomes" id="UP000472277"/>
    </source>
</evidence>